<dbReference type="EMBL" id="GL883008">
    <property type="protein sequence ID" value="EGG22732.1"/>
    <property type="molecule type" value="Genomic_DNA"/>
</dbReference>
<dbReference type="OrthoDB" id="5593818at2759"/>
<keyword evidence="3" id="KW-1185">Reference proteome</keyword>
<reference evidence="3" key="1">
    <citation type="journal article" date="2011" name="Genome Res.">
        <title>Phylogeny-wide analysis of social amoeba genomes highlights ancient origins for complex intercellular communication.</title>
        <authorList>
            <person name="Heidel A.J."/>
            <person name="Lawal H.M."/>
            <person name="Felder M."/>
            <person name="Schilde C."/>
            <person name="Helps N.R."/>
            <person name="Tunggal B."/>
            <person name="Rivero F."/>
            <person name="John U."/>
            <person name="Schleicher M."/>
            <person name="Eichinger L."/>
            <person name="Platzer M."/>
            <person name="Noegel A.A."/>
            <person name="Schaap P."/>
            <person name="Gloeckner G."/>
        </authorList>
    </citation>
    <scope>NUCLEOTIDE SEQUENCE [LARGE SCALE GENOMIC DNA]</scope>
    <source>
        <strain evidence="3">SH3</strain>
    </source>
</reference>
<evidence type="ECO:0000313" key="2">
    <source>
        <dbReference type="EMBL" id="EGG22732.1"/>
    </source>
</evidence>
<dbReference type="STRING" id="1054147.F4PM29"/>
<gene>
    <name evidence="2" type="ORF">DFA_04862</name>
</gene>
<dbReference type="Proteomes" id="UP000007797">
    <property type="component" value="Unassembled WGS sequence"/>
</dbReference>
<proteinExistence type="inferred from homology"/>
<dbReference type="KEGG" id="dfa:DFA_04862"/>
<dbReference type="InterPro" id="IPR019171">
    <property type="entry name" value="MIX23"/>
</dbReference>
<evidence type="ECO:0008006" key="4">
    <source>
        <dbReference type="Google" id="ProtNLM"/>
    </source>
</evidence>
<organism evidence="2 3">
    <name type="scientific">Cavenderia fasciculata</name>
    <name type="common">Slime mold</name>
    <name type="synonym">Dictyostelium fasciculatum</name>
    <dbReference type="NCBI Taxonomy" id="261658"/>
    <lineage>
        <taxon>Eukaryota</taxon>
        <taxon>Amoebozoa</taxon>
        <taxon>Evosea</taxon>
        <taxon>Eumycetozoa</taxon>
        <taxon>Dictyostelia</taxon>
        <taxon>Acytosteliales</taxon>
        <taxon>Cavenderiaceae</taxon>
        <taxon>Cavenderia</taxon>
    </lineage>
</organism>
<dbReference type="RefSeq" id="XP_004360583.1">
    <property type="nucleotide sequence ID" value="XM_004360526.1"/>
</dbReference>
<name>F4PM29_CACFS</name>
<evidence type="ECO:0000313" key="3">
    <source>
        <dbReference type="Proteomes" id="UP000007797"/>
    </source>
</evidence>
<dbReference type="GeneID" id="14875581"/>
<protein>
    <recommendedName>
        <fullName evidence="4">Coiled-coil domain-containing protein 58</fullName>
    </recommendedName>
</protein>
<dbReference type="PANTHER" id="PTHR31905">
    <property type="entry name" value="COILED-COIL DOMAIN-CONTAINING PROTEIN 58"/>
    <property type="match status" value="1"/>
</dbReference>
<dbReference type="PANTHER" id="PTHR31905:SF2">
    <property type="entry name" value="PROTEIN MIX23"/>
    <property type="match status" value="1"/>
</dbReference>
<dbReference type="AlphaFoldDB" id="F4PM29"/>
<dbReference type="GO" id="GO:0005758">
    <property type="term" value="C:mitochondrial intermembrane space"/>
    <property type="evidence" value="ECO:0007669"/>
    <property type="project" value="InterPro"/>
</dbReference>
<evidence type="ECO:0000256" key="1">
    <source>
        <dbReference type="ARBA" id="ARBA00024204"/>
    </source>
</evidence>
<accession>F4PM29</accession>
<comment type="similarity">
    <text evidence="1">Belongs to the MIX23 family.</text>
</comment>
<dbReference type="OMA" id="LNMLNME"/>
<sequence length="150" mass="17715">MSNNISNTVIPLPPKTCNYTDLKDYLSFARKVNEKIVHVVYLLTDWFKYDLDHFAYEVNKIREPESECSKVWTQLENASNHRKQLINNCIIETEKHLNNQNNNPITNTVLKRQLEQRLNMLRLEEDVENVMTDAAQKIFHKVCKDDSYSI</sequence>